<evidence type="ECO:0000313" key="3">
    <source>
        <dbReference type="EMBL" id="CAA7262801.1"/>
    </source>
</evidence>
<name>A0A8S0VYU7_CYCAE</name>
<comment type="caution">
    <text evidence="3">The sequence shown here is derived from an EMBL/GenBank/DDBJ whole genome shotgun (WGS) entry which is preliminary data.</text>
</comment>
<keyword evidence="4" id="KW-1185">Reference proteome</keyword>
<protein>
    <submittedName>
        <fullName evidence="3">Uncharacterized protein</fullName>
    </submittedName>
</protein>
<keyword evidence="2" id="KW-1133">Transmembrane helix</keyword>
<keyword evidence="1" id="KW-0175">Coiled coil</keyword>
<feature type="transmembrane region" description="Helical" evidence="2">
    <location>
        <begin position="243"/>
        <end position="263"/>
    </location>
</feature>
<dbReference type="SUPFAM" id="SSF58100">
    <property type="entry name" value="Bacterial hemolysins"/>
    <property type="match status" value="1"/>
</dbReference>
<feature type="coiled-coil region" evidence="1">
    <location>
        <begin position="295"/>
        <end position="329"/>
    </location>
</feature>
<organism evidence="3 4">
    <name type="scientific">Cyclocybe aegerita</name>
    <name type="common">Black poplar mushroom</name>
    <name type="synonym">Agrocybe aegerita</name>
    <dbReference type="NCBI Taxonomy" id="1973307"/>
    <lineage>
        <taxon>Eukaryota</taxon>
        <taxon>Fungi</taxon>
        <taxon>Dikarya</taxon>
        <taxon>Basidiomycota</taxon>
        <taxon>Agaricomycotina</taxon>
        <taxon>Agaricomycetes</taxon>
        <taxon>Agaricomycetidae</taxon>
        <taxon>Agaricales</taxon>
        <taxon>Agaricineae</taxon>
        <taxon>Bolbitiaceae</taxon>
        <taxon>Cyclocybe</taxon>
    </lineage>
</organism>
<dbReference type="AlphaFoldDB" id="A0A8S0VYU7"/>
<gene>
    <name evidence="3" type="ORF">AAE3_LOCUS5191</name>
</gene>
<evidence type="ECO:0000256" key="2">
    <source>
        <dbReference type="SAM" id="Phobius"/>
    </source>
</evidence>
<dbReference type="OrthoDB" id="3254917at2759"/>
<evidence type="ECO:0000256" key="1">
    <source>
        <dbReference type="SAM" id="Coils"/>
    </source>
</evidence>
<keyword evidence="2" id="KW-0812">Transmembrane</keyword>
<reference evidence="3 4" key="1">
    <citation type="submission" date="2020-01" db="EMBL/GenBank/DDBJ databases">
        <authorList>
            <person name="Gupta K D."/>
        </authorList>
    </citation>
    <scope>NUCLEOTIDE SEQUENCE [LARGE SCALE GENOMIC DNA]</scope>
</reference>
<sequence>MEAPPSYASVIATIEKKLGSNPTAEKMLAVAESVPETHIDVILANTDKLPEYNNDDAQKVALNVELAKAASTPEATECFKAAAEDAVNAAKEIEEMFQRLTVDLAEIDQGSRLPEEGPFVPRLKVVHDKYRTILNKSTDLAVVIATYGLRFETVIIPICNDPSLSIDKKKAKLDDFIADATRFSDNSKTTEEEFKLLKADFVAFVKSFVNWATVREAEQEKQLENAKSELANLKADLKKLEDAVTGLTIFATVGLPVIGLFGLCLGPLGMAIMLGVIGVGFLLSWTSIFVLGFIIKNKRNKIQDKQKEIANIESSIQKLRSVREQLTKAETGDLAAFNRNINVLSAVWSTAHKDALTIREWLENGAKDADMPEYLNIAANEAVSVYKTMAFYLRQYADGVTSGNTASS</sequence>
<accession>A0A8S0VYU7</accession>
<evidence type="ECO:0000313" key="4">
    <source>
        <dbReference type="Proteomes" id="UP000467700"/>
    </source>
</evidence>
<feature type="transmembrane region" description="Helical" evidence="2">
    <location>
        <begin position="269"/>
        <end position="295"/>
    </location>
</feature>
<dbReference type="Proteomes" id="UP000467700">
    <property type="component" value="Unassembled WGS sequence"/>
</dbReference>
<dbReference type="EMBL" id="CACVBS010000037">
    <property type="protein sequence ID" value="CAA7262801.1"/>
    <property type="molecule type" value="Genomic_DNA"/>
</dbReference>
<proteinExistence type="predicted"/>
<keyword evidence="2" id="KW-0472">Membrane</keyword>
<dbReference type="Gene3D" id="1.20.1170.10">
    <property type="match status" value="1"/>
</dbReference>
<feature type="coiled-coil region" evidence="1">
    <location>
        <begin position="214"/>
        <end position="243"/>
    </location>
</feature>